<evidence type="ECO:0008006" key="3">
    <source>
        <dbReference type="Google" id="ProtNLM"/>
    </source>
</evidence>
<comment type="caution">
    <text evidence="1">The sequence shown here is derived from an EMBL/GenBank/DDBJ whole genome shotgun (WGS) entry which is preliminary data.</text>
</comment>
<dbReference type="Proteomes" id="UP000829685">
    <property type="component" value="Unassembled WGS sequence"/>
</dbReference>
<dbReference type="InterPro" id="IPR011009">
    <property type="entry name" value="Kinase-like_dom_sf"/>
</dbReference>
<keyword evidence="2" id="KW-1185">Reference proteome</keyword>
<dbReference type="EMBL" id="JAFIMR010000015">
    <property type="protein sequence ID" value="KAI1869368.1"/>
    <property type="molecule type" value="Genomic_DNA"/>
</dbReference>
<dbReference type="AlphaFoldDB" id="A0A9P9WLR9"/>
<sequence length="197" mass="22690">MIQDFLHFPEEHPIVPSLILIDFGKAKFGSHRNSQNENPLWGVERNLLDISKLMYTLMTGDDIGYNLRFAPHCGCSPFPDRPEHVIETYAVQLIQPTKSENTATIYPFLDRELLLLVARCLAVERQDRPNLETLLDTVQRACHEREEAYYEDLGCDQEADSTIQQLVRDLILDANDPLSYTEVEQNQWILVTRGDQS</sequence>
<organism evidence="1 2">
    <name type="scientific">Neoarthrinium moseri</name>
    <dbReference type="NCBI Taxonomy" id="1658444"/>
    <lineage>
        <taxon>Eukaryota</taxon>
        <taxon>Fungi</taxon>
        <taxon>Dikarya</taxon>
        <taxon>Ascomycota</taxon>
        <taxon>Pezizomycotina</taxon>
        <taxon>Sordariomycetes</taxon>
        <taxon>Xylariomycetidae</taxon>
        <taxon>Amphisphaeriales</taxon>
        <taxon>Apiosporaceae</taxon>
        <taxon>Neoarthrinium</taxon>
    </lineage>
</organism>
<name>A0A9P9WLR9_9PEZI</name>
<protein>
    <recommendedName>
        <fullName evidence="3">Protein kinase domain-containing protein</fullName>
    </recommendedName>
</protein>
<dbReference type="SUPFAM" id="SSF56112">
    <property type="entry name" value="Protein kinase-like (PK-like)"/>
    <property type="match status" value="1"/>
</dbReference>
<reference evidence="1" key="1">
    <citation type="submission" date="2021-03" db="EMBL/GenBank/DDBJ databases">
        <title>Revisited historic fungal species revealed as producer of novel bioactive compounds through whole genome sequencing and comparative genomics.</title>
        <authorList>
            <person name="Vignolle G.A."/>
            <person name="Hochenegger N."/>
            <person name="Mach R.L."/>
            <person name="Mach-Aigner A.R."/>
            <person name="Javad Rahimi M."/>
            <person name="Salim K.A."/>
            <person name="Chan C.M."/>
            <person name="Lim L.B.L."/>
            <person name="Cai F."/>
            <person name="Druzhinina I.S."/>
            <person name="U'Ren J.M."/>
            <person name="Derntl C."/>
        </authorList>
    </citation>
    <scope>NUCLEOTIDE SEQUENCE</scope>
    <source>
        <strain evidence="1">TUCIM 5799</strain>
    </source>
</reference>
<evidence type="ECO:0000313" key="2">
    <source>
        <dbReference type="Proteomes" id="UP000829685"/>
    </source>
</evidence>
<gene>
    <name evidence="1" type="ORF">JX265_006458</name>
</gene>
<accession>A0A9P9WLR9</accession>
<proteinExistence type="predicted"/>
<evidence type="ECO:0000313" key="1">
    <source>
        <dbReference type="EMBL" id="KAI1869368.1"/>
    </source>
</evidence>